<dbReference type="RefSeq" id="XP_001598943.1">
    <property type="nucleotide sequence ID" value="XM_001598893.1"/>
</dbReference>
<dbReference type="EMBL" id="CP017816">
    <property type="protein sequence ID" value="APA07484.1"/>
    <property type="molecule type" value="Genomic_DNA"/>
</dbReference>
<dbReference type="VEuPathDB" id="FungiDB:sscle_03g022540"/>
<dbReference type="AlphaFoldDB" id="A0A1D9PXQ9"/>
<evidence type="ECO:0000313" key="2">
    <source>
        <dbReference type="Proteomes" id="UP000177798"/>
    </source>
</evidence>
<dbReference type="Proteomes" id="UP000177798">
    <property type="component" value="Chromosome 3"/>
</dbReference>
<evidence type="ECO:0000313" key="1">
    <source>
        <dbReference type="EMBL" id="APA07484.1"/>
    </source>
</evidence>
<dbReference type="OrthoDB" id="10254945at2759"/>
<name>A0A1D9PXQ9_SCLS1</name>
<proteinExistence type="predicted"/>
<protein>
    <submittedName>
        <fullName evidence="1">Uncharacterized protein</fullName>
    </submittedName>
</protein>
<accession>A0A1D9PXQ9</accession>
<gene>
    <name evidence="1" type="ORF">sscle_03g022540</name>
</gene>
<dbReference type="KEGG" id="ssl:SS1G_01033"/>
<sequence>MSSRNTIPDPGPGLGPKPPSFALRYHDFADGHSDLTPCPSTFPSFPLSQSSSRDWDTIEVHQKNRLHSFTTRELLNLDAISERPMAASTLSNLPILPLLRRNQWDSTGKMFGRKEAIGIDDWGQSGDGEDGKYGEWVSGNEHVWDALRPSLAIAIHELIYAMELSRNYPNRNIKMKASRLSNEPYFEDEALAELGYSYENAVDQWRIHRSNTQWNNMEKSPLGLLASDALANNGNDLTYTTSIENPQIDGEPQPPDYKYLHPIPVTVYEDVQSASFWEHAVRPYGHKILYYRTMKASVGIKVQDEYFWGRDDITGRVNVSPLRNEPKSLVDDMERLKNVTNWTPNENRGMRALVQKLKLEWRTELPHPAIHFSTILNHLELATMYLFVPDETTGLFDTEDQKEINLISQARIEYTSGHIDNCQEVIASISKNEDQSSYALTCAGLLKLACDVRSRERVWNSVDYGITTQFSARIRYLTRLCDGGKRVWIELLGNWIIFARDLMDNSDPGEGYGIWKLRMKVIEGKRKLERDIGEEAPPYPGQDI</sequence>
<reference evidence="2" key="1">
    <citation type="journal article" date="2017" name="Genome Biol. Evol.">
        <title>The complete genome sequence of the phytopathogenic fungus Sclerotinia sclerotiorum reveals insights into the genome architecture of broad host range pathogens.</title>
        <authorList>
            <person name="Derbyshire M."/>
            <person name="Denton-Giles M."/>
            <person name="Hegedus D."/>
            <person name="Seifbarghy S."/>
            <person name="Rollins J."/>
            <person name="van Kan J."/>
            <person name="Seidl M.F."/>
            <person name="Faino L."/>
            <person name="Mbengue M."/>
            <person name="Navaud O."/>
            <person name="Raffaele S."/>
            <person name="Hammond-Kosack K."/>
            <person name="Heard S."/>
            <person name="Oliver R."/>
        </authorList>
    </citation>
    <scope>NUCLEOTIDE SEQUENCE [LARGE SCALE GENOMIC DNA]</scope>
    <source>
        <strain evidence="2">ATCC 18683 / 1980 / Ss-1</strain>
    </source>
</reference>
<dbReference type="OMA" id="FWEHAVR"/>
<organism evidence="1 2">
    <name type="scientific">Sclerotinia sclerotiorum (strain ATCC 18683 / 1980 / Ss-1)</name>
    <name type="common">White mold</name>
    <name type="synonym">Whetzelinia sclerotiorum</name>
    <dbReference type="NCBI Taxonomy" id="665079"/>
    <lineage>
        <taxon>Eukaryota</taxon>
        <taxon>Fungi</taxon>
        <taxon>Dikarya</taxon>
        <taxon>Ascomycota</taxon>
        <taxon>Pezizomycotina</taxon>
        <taxon>Leotiomycetes</taxon>
        <taxon>Helotiales</taxon>
        <taxon>Sclerotiniaceae</taxon>
        <taxon>Sclerotinia</taxon>
    </lineage>
</organism>